<dbReference type="EMBL" id="JARIHO010000053">
    <property type="protein sequence ID" value="KAJ7320780.1"/>
    <property type="molecule type" value="Genomic_DNA"/>
</dbReference>
<proteinExistence type="predicted"/>
<evidence type="ECO:0000313" key="2">
    <source>
        <dbReference type="Proteomes" id="UP001218218"/>
    </source>
</evidence>
<comment type="caution">
    <text evidence="1">The sequence shown here is derived from an EMBL/GenBank/DDBJ whole genome shotgun (WGS) entry which is preliminary data.</text>
</comment>
<accession>A0AAD6ZFK8</accession>
<evidence type="ECO:0000313" key="1">
    <source>
        <dbReference type="EMBL" id="KAJ7320780.1"/>
    </source>
</evidence>
<gene>
    <name evidence="1" type="ORF">DFH08DRAFT_387185</name>
</gene>
<protein>
    <submittedName>
        <fullName evidence="1">Uncharacterized protein</fullName>
    </submittedName>
</protein>
<organism evidence="1 2">
    <name type="scientific">Mycena albidolilacea</name>
    <dbReference type="NCBI Taxonomy" id="1033008"/>
    <lineage>
        <taxon>Eukaryota</taxon>
        <taxon>Fungi</taxon>
        <taxon>Dikarya</taxon>
        <taxon>Basidiomycota</taxon>
        <taxon>Agaricomycotina</taxon>
        <taxon>Agaricomycetes</taxon>
        <taxon>Agaricomycetidae</taxon>
        <taxon>Agaricales</taxon>
        <taxon>Marasmiineae</taxon>
        <taxon>Mycenaceae</taxon>
        <taxon>Mycena</taxon>
    </lineage>
</organism>
<name>A0AAD6ZFK8_9AGAR</name>
<dbReference type="Proteomes" id="UP001218218">
    <property type="component" value="Unassembled WGS sequence"/>
</dbReference>
<keyword evidence="2" id="KW-1185">Reference proteome</keyword>
<reference evidence="1" key="1">
    <citation type="submission" date="2023-03" db="EMBL/GenBank/DDBJ databases">
        <title>Massive genome expansion in bonnet fungi (Mycena s.s.) driven by repeated elements and novel gene families across ecological guilds.</title>
        <authorList>
            <consortium name="Lawrence Berkeley National Laboratory"/>
            <person name="Harder C.B."/>
            <person name="Miyauchi S."/>
            <person name="Viragh M."/>
            <person name="Kuo A."/>
            <person name="Thoen E."/>
            <person name="Andreopoulos B."/>
            <person name="Lu D."/>
            <person name="Skrede I."/>
            <person name="Drula E."/>
            <person name="Henrissat B."/>
            <person name="Morin E."/>
            <person name="Kohler A."/>
            <person name="Barry K."/>
            <person name="LaButti K."/>
            <person name="Morin E."/>
            <person name="Salamov A."/>
            <person name="Lipzen A."/>
            <person name="Mereny Z."/>
            <person name="Hegedus B."/>
            <person name="Baldrian P."/>
            <person name="Stursova M."/>
            <person name="Weitz H."/>
            <person name="Taylor A."/>
            <person name="Grigoriev I.V."/>
            <person name="Nagy L.G."/>
            <person name="Martin F."/>
            <person name="Kauserud H."/>
        </authorList>
    </citation>
    <scope>NUCLEOTIDE SEQUENCE</scope>
    <source>
        <strain evidence="1">CBHHK002</strain>
    </source>
</reference>
<dbReference type="AlphaFoldDB" id="A0AAD6ZFK8"/>
<sequence>MTSGVTQRRSCPPSLHSSLASKLLVLRGLCRIYPPYSHQQPRFERSSIDLVSSRRTTRYRRRCCDIGFLDKSYSLPRFLSQIRHEKISDSSSGSIETHTAYLKSWNRDSQSLVDGIYQSYYTVPSCGHLVYLPVNRTMSAFRQPLTTEMVLRHRAIVQTWANVCPTLKACSFCVCSLDDILLKQTDLLQLTTRGRGLGSMEHGRNIPSSNF</sequence>